<sequence>MKEFDQLPKSIKKAVRYIKQDAPEDQLKLIQKMIENAFEYRDKQTD</sequence>
<accession>A0ABW4VXZ6</accession>
<name>A0ABW4VXZ6_9BACI</name>
<keyword evidence="2" id="KW-1185">Reference proteome</keyword>
<comment type="caution">
    <text evidence="1">The sequence shown here is derived from an EMBL/GenBank/DDBJ whole genome shotgun (WGS) entry which is preliminary data.</text>
</comment>
<reference evidence="2" key="1">
    <citation type="journal article" date="2019" name="Int. J. Syst. Evol. Microbiol.">
        <title>The Global Catalogue of Microorganisms (GCM) 10K type strain sequencing project: providing services to taxonomists for standard genome sequencing and annotation.</title>
        <authorList>
            <consortium name="The Broad Institute Genomics Platform"/>
            <consortium name="The Broad Institute Genome Sequencing Center for Infectious Disease"/>
            <person name="Wu L."/>
            <person name="Ma J."/>
        </authorList>
    </citation>
    <scope>NUCLEOTIDE SEQUENCE [LARGE SCALE GENOMIC DNA]</scope>
    <source>
        <strain evidence="2">R28</strain>
    </source>
</reference>
<evidence type="ECO:0000313" key="2">
    <source>
        <dbReference type="Proteomes" id="UP001597383"/>
    </source>
</evidence>
<organism evidence="1 2">
    <name type="scientific">Ornithinibacillus salinisoli</name>
    <dbReference type="NCBI Taxonomy" id="1848459"/>
    <lineage>
        <taxon>Bacteria</taxon>
        <taxon>Bacillati</taxon>
        <taxon>Bacillota</taxon>
        <taxon>Bacilli</taxon>
        <taxon>Bacillales</taxon>
        <taxon>Bacillaceae</taxon>
        <taxon>Ornithinibacillus</taxon>
    </lineage>
</organism>
<dbReference type="RefSeq" id="WP_377556255.1">
    <property type="nucleotide sequence ID" value="NZ_JBHUMI010000014.1"/>
</dbReference>
<dbReference type="Proteomes" id="UP001597383">
    <property type="component" value="Unassembled WGS sequence"/>
</dbReference>
<dbReference type="EMBL" id="JBHUHQ010000015">
    <property type="protein sequence ID" value="MFD2044514.1"/>
    <property type="molecule type" value="Genomic_DNA"/>
</dbReference>
<evidence type="ECO:0000313" key="1">
    <source>
        <dbReference type="EMBL" id="MFD2044514.1"/>
    </source>
</evidence>
<protein>
    <recommendedName>
        <fullName evidence="3">Transcriptional regulator</fullName>
    </recommendedName>
</protein>
<gene>
    <name evidence="1" type="ORF">ACFSJF_09570</name>
</gene>
<evidence type="ECO:0008006" key="3">
    <source>
        <dbReference type="Google" id="ProtNLM"/>
    </source>
</evidence>
<proteinExistence type="predicted"/>